<protein>
    <submittedName>
        <fullName evidence="1">Uncharacterized protein</fullName>
    </submittedName>
</protein>
<dbReference type="Proteomes" id="UP000657918">
    <property type="component" value="Unassembled WGS sequence"/>
</dbReference>
<dbReference type="AlphaFoldDB" id="A0A835N7U7"/>
<organism evidence="1 2">
    <name type="scientific">Salix dunnii</name>
    <dbReference type="NCBI Taxonomy" id="1413687"/>
    <lineage>
        <taxon>Eukaryota</taxon>
        <taxon>Viridiplantae</taxon>
        <taxon>Streptophyta</taxon>
        <taxon>Embryophyta</taxon>
        <taxon>Tracheophyta</taxon>
        <taxon>Spermatophyta</taxon>
        <taxon>Magnoliopsida</taxon>
        <taxon>eudicotyledons</taxon>
        <taxon>Gunneridae</taxon>
        <taxon>Pentapetalae</taxon>
        <taxon>rosids</taxon>
        <taxon>fabids</taxon>
        <taxon>Malpighiales</taxon>
        <taxon>Salicaceae</taxon>
        <taxon>Saliceae</taxon>
        <taxon>Salix</taxon>
    </lineage>
</organism>
<sequence length="64" mass="7580">MNYGELNEIFGELDHHDKVIIGSEKDVQSYRKLVQQQRVHIFLTGLDDDFEQIRGEILKKKNYS</sequence>
<dbReference type="OrthoDB" id="1190472at2759"/>
<comment type="caution">
    <text evidence="1">The sequence shown here is derived from an EMBL/GenBank/DDBJ whole genome shotgun (WGS) entry which is preliminary data.</text>
</comment>
<accession>A0A835N7U7</accession>
<gene>
    <name evidence="1" type="ORF">SADUNF_Sadunf02G0140600</name>
</gene>
<reference evidence="1 2" key="1">
    <citation type="submission" date="2020-10" db="EMBL/GenBank/DDBJ databases">
        <title>Plant Genome Project.</title>
        <authorList>
            <person name="Zhang R.-G."/>
        </authorList>
    </citation>
    <scope>NUCLEOTIDE SEQUENCE [LARGE SCALE GENOMIC DNA]</scope>
    <source>
        <strain evidence="1">FAFU-HL-1</strain>
        <tissue evidence="1">Leaf</tissue>
    </source>
</reference>
<dbReference type="EMBL" id="JADGMS010000002">
    <property type="protein sequence ID" value="KAF9687893.1"/>
    <property type="molecule type" value="Genomic_DNA"/>
</dbReference>
<evidence type="ECO:0000313" key="1">
    <source>
        <dbReference type="EMBL" id="KAF9687893.1"/>
    </source>
</evidence>
<proteinExistence type="predicted"/>
<evidence type="ECO:0000313" key="2">
    <source>
        <dbReference type="Proteomes" id="UP000657918"/>
    </source>
</evidence>
<keyword evidence="2" id="KW-1185">Reference proteome</keyword>
<name>A0A835N7U7_9ROSI</name>